<feature type="transmembrane region" description="Helical" evidence="6">
    <location>
        <begin position="6"/>
        <end position="30"/>
    </location>
</feature>
<feature type="transmembrane region" description="Helical" evidence="6">
    <location>
        <begin position="140"/>
        <end position="163"/>
    </location>
</feature>
<feature type="transmembrane region" description="Helical" evidence="6">
    <location>
        <begin position="245"/>
        <end position="266"/>
    </location>
</feature>
<comment type="subcellular location">
    <subcellularLocation>
        <location evidence="1">Cell membrane</location>
        <topology evidence="1">Multi-pass membrane protein</topology>
    </subcellularLocation>
</comment>
<dbReference type="PANTHER" id="PTHR30250">
    <property type="entry name" value="PST FAMILY PREDICTED COLANIC ACID TRANSPORTER"/>
    <property type="match status" value="1"/>
</dbReference>
<feature type="transmembrane region" description="Helical" evidence="6">
    <location>
        <begin position="350"/>
        <end position="370"/>
    </location>
</feature>
<feature type="transmembrane region" description="Helical" evidence="6">
    <location>
        <begin position="377"/>
        <end position="397"/>
    </location>
</feature>
<evidence type="ECO:0000256" key="2">
    <source>
        <dbReference type="ARBA" id="ARBA00022475"/>
    </source>
</evidence>
<evidence type="ECO:0000256" key="4">
    <source>
        <dbReference type="ARBA" id="ARBA00022989"/>
    </source>
</evidence>
<evidence type="ECO:0000256" key="1">
    <source>
        <dbReference type="ARBA" id="ARBA00004651"/>
    </source>
</evidence>
<dbReference type="Proteomes" id="UP000177763">
    <property type="component" value="Unassembled WGS sequence"/>
</dbReference>
<dbReference type="InterPro" id="IPR002797">
    <property type="entry name" value="Polysacc_synth"/>
</dbReference>
<evidence type="ECO:0000313" key="7">
    <source>
        <dbReference type="EMBL" id="OGC56299.1"/>
    </source>
</evidence>
<evidence type="ECO:0000256" key="6">
    <source>
        <dbReference type="SAM" id="Phobius"/>
    </source>
</evidence>
<sequence>MFKKSLFNISFVGAGNVIGSIFGLILLTAVAKSLPLNEFGKYALLTSLLVSISKIIDFGSNNIFVAESIMGKSMTKSSDTKSQFISLKIILFAISFIISLLLLIFFKLYTSKLLVLFIFGLIGYLINYTMFPLFQKDERYHYAVGLNFLPAIIKGLFGTLILLKFIRLDLNVAFSIFSLSLLSSSFLFLFMRDEFNNVKISFKGLFSNLKLIYPAGISQIIGESWLAISNGIIKLSKTFSDVGTFSLANKISNVFSLISLSIFTVLLPKNSLRKKHNLKYDLTETAILSCLIFLLSLAAVASTRYLFPLIFGSKFSQSVLLLDIMILASAFTAIHTFMENYFFVENQTKLLLVVSTLKLSIFLVTSALLIPIFSLRGAAYSQLISACAALLITTTIIRKQVYL</sequence>
<feature type="transmembrane region" description="Helical" evidence="6">
    <location>
        <begin position="84"/>
        <end position="106"/>
    </location>
</feature>
<proteinExistence type="predicted"/>
<feature type="transmembrane region" description="Helical" evidence="6">
    <location>
        <begin position="319"/>
        <end position="338"/>
    </location>
</feature>
<keyword evidence="3 6" id="KW-0812">Transmembrane</keyword>
<reference evidence="7 8" key="1">
    <citation type="journal article" date="2016" name="Nat. Commun.">
        <title>Thousands of microbial genomes shed light on interconnected biogeochemical processes in an aquifer system.</title>
        <authorList>
            <person name="Anantharaman K."/>
            <person name="Brown C.T."/>
            <person name="Hug L.A."/>
            <person name="Sharon I."/>
            <person name="Castelle C.J."/>
            <person name="Probst A.J."/>
            <person name="Thomas B.C."/>
            <person name="Singh A."/>
            <person name="Wilkins M.J."/>
            <person name="Karaoz U."/>
            <person name="Brodie E.L."/>
            <person name="Williams K.H."/>
            <person name="Hubbard S.S."/>
            <person name="Banfield J.F."/>
        </authorList>
    </citation>
    <scope>NUCLEOTIDE SEQUENCE [LARGE SCALE GENOMIC DNA]</scope>
</reference>
<accession>A0A1F4VGL6</accession>
<keyword evidence="2" id="KW-1003">Cell membrane</keyword>
<dbReference type="AlphaFoldDB" id="A0A1F4VGL6"/>
<dbReference type="GO" id="GO:0005886">
    <property type="term" value="C:plasma membrane"/>
    <property type="evidence" value="ECO:0007669"/>
    <property type="project" value="UniProtKB-SubCell"/>
</dbReference>
<dbReference type="Pfam" id="PF01943">
    <property type="entry name" value="Polysacc_synt"/>
    <property type="match status" value="1"/>
</dbReference>
<dbReference type="STRING" id="1802630.A3H26_02740"/>
<feature type="transmembrane region" description="Helical" evidence="6">
    <location>
        <begin position="113"/>
        <end position="134"/>
    </location>
</feature>
<feature type="transmembrane region" description="Helical" evidence="6">
    <location>
        <begin position="286"/>
        <end position="307"/>
    </location>
</feature>
<organism evidence="7 8">
    <name type="scientific">candidate division WWE3 bacterium RIFCSPLOWO2_12_FULL_36_10</name>
    <dbReference type="NCBI Taxonomy" id="1802630"/>
    <lineage>
        <taxon>Bacteria</taxon>
        <taxon>Katanobacteria</taxon>
    </lineage>
</organism>
<name>A0A1F4VGL6_UNCKA</name>
<comment type="caution">
    <text evidence="7">The sequence shown here is derived from an EMBL/GenBank/DDBJ whole genome shotgun (WGS) entry which is preliminary data.</text>
</comment>
<keyword evidence="5 6" id="KW-0472">Membrane</keyword>
<feature type="transmembrane region" description="Helical" evidence="6">
    <location>
        <begin position="42"/>
        <end position="64"/>
    </location>
</feature>
<dbReference type="EMBL" id="MEVN01000041">
    <property type="protein sequence ID" value="OGC56299.1"/>
    <property type="molecule type" value="Genomic_DNA"/>
</dbReference>
<evidence type="ECO:0008006" key="9">
    <source>
        <dbReference type="Google" id="ProtNLM"/>
    </source>
</evidence>
<dbReference type="InterPro" id="IPR050833">
    <property type="entry name" value="Poly_Biosynth_Transport"/>
</dbReference>
<dbReference type="PANTHER" id="PTHR30250:SF11">
    <property type="entry name" value="O-ANTIGEN TRANSPORTER-RELATED"/>
    <property type="match status" value="1"/>
</dbReference>
<evidence type="ECO:0000313" key="8">
    <source>
        <dbReference type="Proteomes" id="UP000177763"/>
    </source>
</evidence>
<gene>
    <name evidence="7" type="ORF">A3H26_02740</name>
</gene>
<evidence type="ECO:0000256" key="3">
    <source>
        <dbReference type="ARBA" id="ARBA00022692"/>
    </source>
</evidence>
<feature type="transmembrane region" description="Helical" evidence="6">
    <location>
        <begin position="211"/>
        <end position="233"/>
    </location>
</feature>
<feature type="transmembrane region" description="Helical" evidence="6">
    <location>
        <begin position="170"/>
        <end position="191"/>
    </location>
</feature>
<evidence type="ECO:0000256" key="5">
    <source>
        <dbReference type="ARBA" id="ARBA00023136"/>
    </source>
</evidence>
<protein>
    <recommendedName>
        <fullName evidence="9">Polysaccharide biosynthesis protein C-terminal domain-containing protein</fullName>
    </recommendedName>
</protein>
<keyword evidence="4 6" id="KW-1133">Transmembrane helix</keyword>